<organism evidence="2">
    <name type="scientific">marine metagenome</name>
    <dbReference type="NCBI Taxonomy" id="408172"/>
    <lineage>
        <taxon>unclassified sequences</taxon>
        <taxon>metagenomes</taxon>
        <taxon>ecological metagenomes</taxon>
    </lineage>
</organism>
<evidence type="ECO:0000256" key="1">
    <source>
        <dbReference type="SAM" id="MobiDB-lite"/>
    </source>
</evidence>
<dbReference type="EMBL" id="UINC01099541">
    <property type="protein sequence ID" value="SVC58891.1"/>
    <property type="molecule type" value="Genomic_DNA"/>
</dbReference>
<proteinExistence type="predicted"/>
<sequence length="55" mass="6085">MTNVMRIAGTLSTEKIKKVEPVAKTGLKQSRLKEKTQIPPFCDPKSKGKNVNITT</sequence>
<feature type="region of interest" description="Disordered" evidence="1">
    <location>
        <begin position="30"/>
        <end position="55"/>
    </location>
</feature>
<evidence type="ECO:0000313" key="2">
    <source>
        <dbReference type="EMBL" id="SVC58891.1"/>
    </source>
</evidence>
<accession>A0A382NH29</accession>
<name>A0A382NH29_9ZZZZ</name>
<reference evidence="2" key="1">
    <citation type="submission" date="2018-05" db="EMBL/GenBank/DDBJ databases">
        <authorList>
            <person name="Lanie J.A."/>
            <person name="Ng W.-L."/>
            <person name="Kazmierczak K.M."/>
            <person name="Andrzejewski T.M."/>
            <person name="Davidsen T.M."/>
            <person name="Wayne K.J."/>
            <person name="Tettelin H."/>
            <person name="Glass J.I."/>
            <person name="Rusch D."/>
            <person name="Podicherti R."/>
            <person name="Tsui H.-C.T."/>
            <person name="Winkler M.E."/>
        </authorList>
    </citation>
    <scope>NUCLEOTIDE SEQUENCE</scope>
</reference>
<gene>
    <name evidence="2" type="ORF">METZ01_LOCUS311745</name>
</gene>
<dbReference type="AlphaFoldDB" id="A0A382NH29"/>
<protein>
    <submittedName>
        <fullName evidence="2">Uncharacterized protein</fullName>
    </submittedName>
</protein>